<gene>
    <name evidence="1" type="ORF">LCGC14_0406890</name>
</gene>
<comment type="caution">
    <text evidence="1">The sequence shown here is derived from an EMBL/GenBank/DDBJ whole genome shotgun (WGS) entry which is preliminary data.</text>
</comment>
<dbReference type="AlphaFoldDB" id="A0A0F9T0Q0"/>
<reference evidence="1" key="1">
    <citation type="journal article" date="2015" name="Nature">
        <title>Complex archaea that bridge the gap between prokaryotes and eukaryotes.</title>
        <authorList>
            <person name="Spang A."/>
            <person name="Saw J.H."/>
            <person name="Jorgensen S.L."/>
            <person name="Zaremba-Niedzwiedzka K."/>
            <person name="Martijn J."/>
            <person name="Lind A.E."/>
            <person name="van Eijk R."/>
            <person name="Schleper C."/>
            <person name="Guy L."/>
            <person name="Ettema T.J."/>
        </authorList>
    </citation>
    <scope>NUCLEOTIDE SEQUENCE</scope>
</reference>
<proteinExistence type="predicted"/>
<organism evidence="1">
    <name type="scientific">marine sediment metagenome</name>
    <dbReference type="NCBI Taxonomy" id="412755"/>
    <lineage>
        <taxon>unclassified sequences</taxon>
        <taxon>metagenomes</taxon>
        <taxon>ecological metagenomes</taxon>
    </lineage>
</organism>
<accession>A0A0F9T0Q0</accession>
<protein>
    <submittedName>
        <fullName evidence="1">Uncharacterized protein</fullName>
    </submittedName>
</protein>
<dbReference type="EMBL" id="LAZR01000354">
    <property type="protein sequence ID" value="KKN72834.1"/>
    <property type="molecule type" value="Genomic_DNA"/>
</dbReference>
<evidence type="ECO:0000313" key="1">
    <source>
        <dbReference type="EMBL" id="KKN72834.1"/>
    </source>
</evidence>
<name>A0A0F9T0Q0_9ZZZZ</name>
<sequence>MDNQDIIADFAEIQTELDDIREEIGKVMGDVVYRLGSLSDIIDKDIDKLQNNKAK</sequence>